<dbReference type="EMBL" id="GGFM01008958">
    <property type="protein sequence ID" value="MBW29709.1"/>
    <property type="molecule type" value="Transcribed_RNA"/>
</dbReference>
<name>A0A2M3ZMG9_9DIPT</name>
<protein>
    <submittedName>
        <fullName evidence="1">Putative secreted peptide</fullName>
    </submittedName>
</protein>
<accession>A0A2M3ZMG9</accession>
<reference evidence="1" key="1">
    <citation type="submission" date="2018-01" db="EMBL/GenBank/DDBJ databases">
        <title>An insight into the sialome of Amazonian anophelines.</title>
        <authorList>
            <person name="Ribeiro J.M."/>
            <person name="Scarpassa V."/>
            <person name="Calvo E."/>
        </authorList>
    </citation>
    <scope>NUCLEOTIDE SEQUENCE</scope>
    <source>
        <tissue evidence="1">Salivary glands</tissue>
    </source>
</reference>
<proteinExistence type="predicted"/>
<evidence type="ECO:0000313" key="1">
    <source>
        <dbReference type="EMBL" id="MBW29709.1"/>
    </source>
</evidence>
<dbReference type="AlphaFoldDB" id="A0A2M3ZMG9"/>
<sequence length="118" mass="12390">MASANAQSIVLFSSISLRAASTRSKPLWMTNSAAFGGGDEKRLPMCTSVSSITPVGATFRGSLPSKNPDHGESIQSLYLMCVSVFACSNASSQIFSYLSLTLFTSSAVTTPSPISWLA</sequence>
<organism evidence="1">
    <name type="scientific">Anopheles braziliensis</name>
    <dbReference type="NCBI Taxonomy" id="58242"/>
    <lineage>
        <taxon>Eukaryota</taxon>
        <taxon>Metazoa</taxon>
        <taxon>Ecdysozoa</taxon>
        <taxon>Arthropoda</taxon>
        <taxon>Hexapoda</taxon>
        <taxon>Insecta</taxon>
        <taxon>Pterygota</taxon>
        <taxon>Neoptera</taxon>
        <taxon>Endopterygota</taxon>
        <taxon>Diptera</taxon>
        <taxon>Nematocera</taxon>
        <taxon>Culicoidea</taxon>
        <taxon>Culicidae</taxon>
        <taxon>Anophelinae</taxon>
        <taxon>Anopheles</taxon>
    </lineage>
</organism>